<keyword evidence="3 6" id="KW-0378">Hydrolase</keyword>
<dbReference type="EMBL" id="HBEF01011431">
    <property type="protein sequence ID" value="CAD8335108.1"/>
    <property type="molecule type" value="Transcribed_RNA"/>
</dbReference>
<evidence type="ECO:0000256" key="6">
    <source>
        <dbReference type="RuleBase" id="RU003983"/>
    </source>
</evidence>
<feature type="transmembrane region" description="Helical" evidence="8">
    <location>
        <begin position="88"/>
        <end position="106"/>
    </location>
</feature>
<accession>A0A7R9WVE8</accession>
<dbReference type="GO" id="GO:0046872">
    <property type="term" value="F:metal ion binding"/>
    <property type="evidence" value="ECO:0007669"/>
    <property type="project" value="UniProtKB-KW"/>
</dbReference>
<feature type="compositionally biased region" description="Low complexity" evidence="7">
    <location>
        <begin position="69"/>
        <end position="83"/>
    </location>
</feature>
<dbReference type="PANTHER" id="PTHR22726">
    <property type="entry name" value="METALLOENDOPEPTIDASE OMA1"/>
    <property type="match status" value="1"/>
</dbReference>
<keyword evidence="8" id="KW-0472">Membrane</keyword>
<protein>
    <recommendedName>
        <fullName evidence="9">Peptidase M48 domain-containing protein</fullName>
    </recommendedName>
</protein>
<dbReference type="GO" id="GO:0051603">
    <property type="term" value="P:proteolysis involved in protein catabolic process"/>
    <property type="evidence" value="ECO:0007669"/>
    <property type="project" value="TreeGrafter"/>
</dbReference>
<dbReference type="Pfam" id="PF01435">
    <property type="entry name" value="Peptidase_M48"/>
    <property type="match status" value="1"/>
</dbReference>
<name>A0A7R9WVE8_9STRA</name>
<feature type="region of interest" description="Disordered" evidence="7">
    <location>
        <begin position="43"/>
        <end position="83"/>
    </location>
</feature>
<keyword evidence="5 6" id="KW-0482">Metalloprotease</keyword>
<evidence type="ECO:0000256" key="7">
    <source>
        <dbReference type="SAM" id="MobiDB-lite"/>
    </source>
</evidence>
<evidence type="ECO:0000259" key="9">
    <source>
        <dbReference type="Pfam" id="PF01435"/>
    </source>
</evidence>
<evidence type="ECO:0000256" key="1">
    <source>
        <dbReference type="ARBA" id="ARBA00022670"/>
    </source>
</evidence>
<evidence type="ECO:0000256" key="8">
    <source>
        <dbReference type="SAM" id="Phobius"/>
    </source>
</evidence>
<evidence type="ECO:0000256" key="4">
    <source>
        <dbReference type="ARBA" id="ARBA00022833"/>
    </source>
</evidence>
<dbReference type="GO" id="GO:0004222">
    <property type="term" value="F:metalloendopeptidase activity"/>
    <property type="evidence" value="ECO:0007669"/>
    <property type="project" value="InterPro"/>
</dbReference>
<keyword evidence="4 6" id="KW-0862">Zinc</keyword>
<dbReference type="CDD" id="cd07331">
    <property type="entry name" value="M48C_Oma1_like"/>
    <property type="match status" value="1"/>
</dbReference>
<keyword evidence="8" id="KW-1133">Transmembrane helix</keyword>
<evidence type="ECO:0000256" key="2">
    <source>
        <dbReference type="ARBA" id="ARBA00022723"/>
    </source>
</evidence>
<organism evidence="10">
    <name type="scientific">Craspedostauros australis</name>
    <dbReference type="NCBI Taxonomy" id="1486917"/>
    <lineage>
        <taxon>Eukaryota</taxon>
        <taxon>Sar</taxon>
        <taxon>Stramenopiles</taxon>
        <taxon>Ochrophyta</taxon>
        <taxon>Bacillariophyta</taxon>
        <taxon>Bacillariophyceae</taxon>
        <taxon>Bacillariophycidae</taxon>
        <taxon>Naviculales</taxon>
        <taxon>Naviculaceae</taxon>
        <taxon>Craspedostauros</taxon>
    </lineage>
</organism>
<reference evidence="10" key="1">
    <citation type="submission" date="2021-01" db="EMBL/GenBank/DDBJ databases">
        <authorList>
            <person name="Corre E."/>
            <person name="Pelletier E."/>
            <person name="Niang G."/>
            <person name="Scheremetjew M."/>
            <person name="Finn R."/>
            <person name="Kale V."/>
            <person name="Holt S."/>
            <person name="Cochrane G."/>
            <person name="Meng A."/>
            <person name="Brown T."/>
            <person name="Cohen L."/>
        </authorList>
    </citation>
    <scope>NUCLEOTIDE SEQUENCE</scope>
    <source>
        <strain evidence="10">CCMP3328</strain>
    </source>
</reference>
<dbReference type="Gene3D" id="3.30.2010.10">
    <property type="entry name" value="Metalloproteases ('zincins'), catalytic domain"/>
    <property type="match status" value="1"/>
</dbReference>
<keyword evidence="2" id="KW-0479">Metal-binding</keyword>
<dbReference type="InterPro" id="IPR051156">
    <property type="entry name" value="Mito/Outer_Membr_Metalloprot"/>
</dbReference>
<dbReference type="AlphaFoldDB" id="A0A7R9WVE8"/>
<comment type="cofactor">
    <cofactor evidence="6">
        <name>Zn(2+)</name>
        <dbReference type="ChEBI" id="CHEBI:29105"/>
    </cofactor>
    <text evidence="6">Binds 1 zinc ion per subunit.</text>
</comment>
<keyword evidence="8" id="KW-0812">Transmembrane</keyword>
<keyword evidence="1 6" id="KW-0645">Protease</keyword>
<gene>
    <name evidence="10" type="ORF">CAUS1442_LOCUS7213</name>
</gene>
<dbReference type="InterPro" id="IPR001915">
    <property type="entry name" value="Peptidase_M48"/>
</dbReference>
<feature type="domain" description="Peptidase M48" evidence="9">
    <location>
        <begin position="195"/>
        <end position="352"/>
    </location>
</feature>
<dbReference type="PANTHER" id="PTHR22726:SF1">
    <property type="entry name" value="METALLOENDOPEPTIDASE OMA1, MITOCHONDRIAL"/>
    <property type="match status" value="1"/>
</dbReference>
<evidence type="ECO:0000313" key="10">
    <source>
        <dbReference type="EMBL" id="CAD8335108.1"/>
    </source>
</evidence>
<evidence type="ECO:0000256" key="3">
    <source>
        <dbReference type="ARBA" id="ARBA00022801"/>
    </source>
</evidence>
<sequence>MGAVRLPGVSSRVLKQAWISHSSVASNRTAALRAKATAMKVTSHRSGSFVNQATRRCKSTRGKGGSSNQHHQQQRQQQQQQRRSGIPTYIYAGVLIPAGFCGYIYFHHLDTVPVTGRSRWIATPPDLEIELGDREYQNLLKQYERSILPKHHRASVTVERVGSRIATSALEFAKKHSLKHYINASTPSSPMDGIKQPTFTVVKSDMANAFVLPGNHIFVMTGLFRYARNEDELAAVLAHEMAHTLARHTGERISGGIVRQMLSILSLLVDPQGGLLLVLSQGITLMRELPHSRLQELEADEIGLHIMSHACYDPRAAKTVFARMKHDSSEQPPAFLSTHPSHDQRLQKFDEWMPSILEHGPSQGYCRHIRQQMKEARQRAAMDAMKREASHPRMNES</sequence>
<comment type="similarity">
    <text evidence="6">Belongs to the peptidase M48 family.</text>
</comment>
<evidence type="ECO:0000256" key="5">
    <source>
        <dbReference type="ARBA" id="ARBA00023049"/>
    </source>
</evidence>
<dbReference type="GO" id="GO:0016020">
    <property type="term" value="C:membrane"/>
    <property type="evidence" value="ECO:0007669"/>
    <property type="project" value="TreeGrafter"/>
</dbReference>
<proteinExistence type="inferred from homology"/>
<feature type="compositionally biased region" description="Polar residues" evidence="7">
    <location>
        <begin position="44"/>
        <end position="54"/>
    </location>
</feature>